<dbReference type="Proteomes" id="UP000008332">
    <property type="component" value="Chromosome"/>
</dbReference>
<feature type="transmembrane region" description="Helical" evidence="1">
    <location>
        <begin position="6"/>
        <end position="26"/>
    </location>
</feature>
<keyword evidence="3" id="KW-1185">Reference proteome</keyword>
<dbReference type="KEGG" id="rfr:Rfer_1769"/>
<dbReference type="EMBL" id="CP000267">
    <property type="protein sequence ID" value="ABD69498.1"/>
    <property type="molecule type" value="Genomic_DNA"/>
</dbReference>
<dbReference type="AlphaFoldDB" id="Q21XK5"/>
<evidence type="ECO:0000313" key="3">
    <source>
        <dbReference type="Proteomes" id="UP000008332"/>
    </source>
</evidence>
<dbReference type="RefSeq" id="WP_011464066.1">
    <property type="nucleotide sequence ID" value="NC_007908.1"/>
</dbReference>
<proteinExistence type="predicted"/>
<dbReference type="HOGENOM" id="CLU_064054_1_0_4"/>
<reference evidence="3" key="1">
    <citation type="submission" date="2006-02" db="EMBL/GenBank/DDBJ databases">
        <title>Complete sequence of chromosome of Rhodoferax ferrireducens DSM 15236.</title>
        <authorList>
            <person name="Copeland A."/>
            <person name="Lucas S."/>
            <person name="Lapidus A."/>
            <person name="Barry K."/>
            <person name="Detter J.C."/>
            <person name="Glavina del Rio T."/>
            <person name="Hammon N."/>
            <person name="Israni S."/>
            <person name="Pitluck S."/>
            <person name="Brettin T."/>
            <person name="Bruce D."/>
            <person name="Han C."/>
            <person name="Tapia R."/>
            <person name="Gilna P."/>
            <person name="Kiss H."/>
            <person name="Schmutz J."/>
            <person name="Larimer F."/>
            <person name="Land M."/>
            <person name="Kyrpides N."/>
            <person name="Ivanova N."/>
            <person name="Richardson P."/>
        </authorList>
    </citation>
    <scope>NUCLEOTIDE SEQUENCE [LARGE SCALE GENOMIC DNA]</scope>
    <source>
        <strain evidence="3">ATCC BAA-621 / DSM 15236 / T118</strain>
    </source>
</reference>
<dbReference type="OrthoDB" id="3671061at2"/>
<sequence length="285" mass="31901">MGLKIFLIVILALVVIFLVAVGYGGFRWEDGTRELRARLDAARVPLHPQVVDFRELDNLPPPVKRFFRKVLKDGQPMVAGARVRHSGTFNMGEATDRWKSFTSSQQVITQRPGFDWDGRVSLMPGFQVRVHDAYVAGEGILHAALFGLFSMAKLRGTGDVAKGELMRFFAEAAWYPTALLPSQGVRWDAVDDHCARATLTEGSIALTMLFTFNPQGLIDTVRAEARGRTVGGAVIPTPWQGRVWNYEERGGMQVPLDAEVAWLLPEGAKPYWRGHITKIDYEFER</sequence>
<accession>Q21XK5</accession>
<keyword evidence="1" id="KW-0472">Membrane</keyword>
<dbReference type="eggNOG" id="ENOG502ZA6T">
    <property type="taxonomic scope" value="Bacteria"/>
</dbReference>
<keyword evidence="1" id="KW-1133">Transmembrane helix</keyword>
<organism evidence="2 3">
    <name type="scientific">Albidiferax ferrireducens (strain ATCC BAA-621 / DSM 15236 / T118)</name>
    <name type="common">Rhodoferax ferrireducens</name>
    <dbReference type="NCBI Taxonomy" id="338969"/>
    <lineage>
        <taxon>Bacteria</taxon>
        <taxon>Pseudomonadati</taxon>
        <taxon>Pseudomonadota</taxon>
        <taxon>Betaproteobacteria</taxon>
        <taxon>Burkholderiales</taxon>
        <taxon>Comamonadaceae</taxon>
        <taxon>Rhodoferax</taxon>
    </lineage>
</organism>
<dbReference type="Pfam" id="PF21900">
    <property type="entry name" value="DUF6920"/>
    <property type="match status" value="1"/>
</dbReference>
<name>Q21XK5_ALBFT</name>
<evidence type="ECO:0000313" key="2">
    <source>
        <dbReference type="EMBL" id="ABD69498.1"/>
    </source>
</evidence>
<protein>
    <submittedName>
        <fullName evidence="2">Uncharacterized protein</fullName>
    </submittedName>
</protein>
<evidence type="ECO:0000256" key="1">
    <source>
        <dbReference type="SAM" id="Phobius"/>
    </source>
</evidence>
<dbReference type="InterPro" id="IPR054213">
    <property type="entry name" value="DUF6920"/>
</dbReference>
<keyword evidence="1" id="KW-0812">Transmembrane</keyword>
<gene>
    <name evidence="2" type="ordered locus">Rfer_1769</name>
</gene>